<dbReference type="AlphaFoldDB" id="A0A5B7FQ10"/>
<name>A0A5B7FQ10_PORTR</name>
<proteinExistence type="predicted"/>
<dbReference type="Proteomes" id="UP000324222">
    <property type="component" value="Unassembled WGS sequence"/>
</dbReference>
<accession>A0A5B7FQ10</accession>
<dbReference type="EMBL" id="VSRR010009121">
    <property type="protein sequence ID" value="MPC49830.1"/>
    <property type="molecule type" value="Genomic_DNA"/>
</dbReference>
<reference evidence="2 3" key="1">
    <citation type="submission" date="2019-05" db="EMBL/GenBank/DDBJ databases">
        <title>Another draft genome of Portunus trituberculatus and its Hox gene families provides insights of decapod evolution.</title>
        <authorList>
            <person name="Jeong J.-H."/>
            <person name="Song I."/>
            <person name="Kim S."/>
            <person name="Choi T."/>
            <person name="Kim D."/>
            <person name="Ryu S."/>
            <person name="Kim W."/>
        </authorList>
    </citation>
    <scope>NUCLEOTIDE SEQUENCE [LARGE SCALE GENOMIC DNA]</scope>
    <source>
        <tissue evidence="2">Muscle</tissue>
    </source>
</reference>
<keyword evidence="3" id="KW-1185">Reference proteome</keyword>
<evidence type="ECO:0000313" key="2">
    <source>
        <dbReference type="EMBL" id="MPC49830.1"/>
    </source>
</evidence>
<gene>
    <name evidence="2" type="ORF">E2C01_043645</name>
</gene>
<sequence length="97" mass="10046">MLDTSDFNHLTKRNPVTPSCRYCLCQVCGLALVVPRTAFLISRAARGGPGPTRQGQDVSSPVTGGQHRSLLVTQTTIPTGGLPSGDVAVGVTLGSLI</sequence>
<evidence type="ECO:0000313" key="3">
    <source>
        <dbReference type="Proteomes" id="UP000324222"/>
    </source>
</evidence>
<organism evidence="2 3">
    <name type="scientific">Portunus trituberculatus</name>
    <name type="common">Swimming crab</name>
    <name type="synonym">Neptunus trituberculatus</name>
    <dbReference type="NCBI Taxonomy" id="210409"/>
    <lineage>
        <taxon>Eukaryota</taxon>
        <taxon>Metazoa</taxon>
        <taxon>Ecdysozoa</taxon>
        <taxon>Arthropoda</taxon>
        <taxon>Crustacea</taxon>
        <taxon>Multicrustacea</taxon>
        <taxon>Malacostraca</taxon>
        <taxon>Eumalacostraca</taxon>
        <taxon>Eucarida</taxon>
        <taxon>Decapoda</taxon>
        <taxon>Pleocyemata</taxon>
        <taxon>Brachyura</taxon>
        <taxon>Eubrachyura</taxon>
        <taxon>Portunoidea</taxon>
        <taxon>Portunidae</taxon>
        <taxon>Portuninae</taxon>
        <taxon>Portunus</taxon>
    </lineage>
</organism>
<protein>
    <submittedName>
        <fullName evidence="2">Uncharacterized protein</fullName>
    </submittedName>
</protein>
<feature type="region of interest" description="Disordered" evidence="1">
    <location>
        <begin position="44"/>
        <end position="70"/>
    </location>
</feature>
<evidence type="ECO:0000256" key="1">
    <source>
        <dbReference type="SAM" id="MobiDB-lite"/>
    </source>
</evidence>
<comment type="caution">
    <text evidence="2">The sequence shown here is derived from an EMBL/GenBank/DDBJ whole genome shotgun (WGS) entry which is preliminary data.</text>
</comment>
<feature type="compositionally biased region" description="Polar residues" evidence="1">
    <location>
        <begin position="53"/>
        <end position="63"/>
    </location>
</feature>